<keyword evidence="6 11" id="KW-0819">tRNA processing</keyword>
<comment type="function">
    <text evidence="2 11">NAD-binding protein involved in the addition of a carboxymethylaminomethyl (cmnm) group at the wobble position (U34) of certain tRNAs, forming tRNA-cmnm(5)s(2)U34.</text>
</comment>
<evidence type="ECO:0000256" key="4">
    <source>
        <dbReference type="ARBA" id="ARBA00020461"/>
    </source>
</evidence>
<dbReference type="InterPro" id="IPR020595">
    <property type="entry name" value="MnmG-rel_CS"/>
</dbReference>
<dbReference type="InterPro" id="IPR044920">
    <property type="entry name" value="MnmG_C_subdom_sf"/>
</dbReference>
<gene>
    <name evidence="11 13" type="primary">mnmG</name>
    <name evidence="11" type="synonym">gidA</name>
    <name evidence="13" type="ORF">WI372_02120</name>
</gene>
<dbReference type="SUPFAM" id="SSF51905">
    <property type="entry name" value="FAD/NAD(P)-binding domain"/>
    <property type="match status" value="1"/>
</dbReference>
<dbReference type="InterPro" id="IPR047001">
    <property type="entry name" value="MnmG_C_subdom"/>
</dbReference>
<organism evidence="13 14">
    <name type="scientific">Gaopeijia maritima</name>
    <dbReference type="NCBI Taxonomy" id="3119007"/>
    <lineage>
        <taxon>Bacteria</taxon>
        <taxon>Pseudomonadati</taxon>
        <taxon>Gemmatimonadota</taxon>
        <taxon>Longimicrobiia</taxon>
        <taxon>Gaopeijiales</taxon>
        <taxon>Gaopeijiaceae</taxon>
        <taxon>Gaopeijia</taxon>
    </lineage>
</organism>
<dbReference type="Gene3D" id="1.10.10.1800">
    <property type="entry name" value="tRNA uridine 5-carboxymethylaminomethyl modification enzyme MnmG/GidA"/>
    <property type="match status" value="1"/>
</dbReference>
<evidence type="ECO:0000256" key="3">
    <source>
        <dbReference type="ARBA" id="ARBA00007653"/>
    </source>
</evidence>
<evidence type="ECO:0000313" key="14">
    <source>
        <dbReference type="Proteomes" id="UP001484239"/>
    </source>
</evidence>
<dbReference type="Proteomes" id="UP001484239">
    <property type="component" value="Unassembled WGS sequence"/>
</dbReference>
<comment type="subunit">
    <text evidence="9 11">Homodimer. Heterotetramer of two MnmE and two MnmG subunits.</text>
</comment>
<dbReference type="PANTHER" id="PTHR11806">
    <property type="entry name" value="GLUCOSE INHIBITED DIVISION PROTEIN A"/>
    <property type="match status" value="1"/>
</dbReference>
<keyword evidence="8 11" id="KW-0520">NAD</keyword>
<evidence type="ECO:0000256" key="2">
    <source>
        <dbReference type="ARBA" id="ARBA00003717"/>
    </source>
</evidence>
<dbReference type="PANTHER" id="PTHR11806:SF0">
    <property type="entry name" value="PROTEIN MTO1 HOMOLOG, MITOCHONDRIAL"/>
    <property type="match status" value="1"/>
</dbReference>
<evidence type="ECO:0000256" key="6">
    <source>
        <dbReference type="ARBA" id="ARBA00022694"/>
    </source>
</evidence>
<dbReference type="SMART" id="SM01228">
    <property type="entry name" value="GIDA_assoc_3"/>
    <property type="match status" value="1"/>
</dbReference>
<feature type="domain" description="tRNA uridine 5-carboxymethylaminomethyl modification enzyme C-terminal subdomain" evidence="12">
    <location>
        <begin position="551"/>
        <end position="622"/>
    </location>
</feature>
<dbReference type="InterPro" id="IPR049312">
    <property type="entry name" value="GIDA_C_N"/>
</dbReference>
<dbReference type="PROSITE" id="PS01281">
    <property type="entry name" value="GIDA_2"/>
    <property type="match status" value="1"/>
</dbReference>
<dbReference type="InterPro" id="IPR002218">
    <property type="entry name" value="MnmG-rel"/>
</dbReference>
<comment type="similarity">
    <text evidence="3 11">Belongs to the MnmG family.</text>
</comment>
<dbReference type="Pfam" id="PF13932">
    <property type="entry name" value="SAM_GIDA_C"/>
    <property type="match status" value="1"/>
</dbReference>
<dbReference type="Gene3D" id="1.10.150.570">
    <property type="entry name" value="GidA associated domain, C-terminal subdomain"/>
    <property type="match status" value="1"/>
</dbReference>
<evidence type="ECO:0000256" key="1">
    <source>
        <dbReference type="ARBA" id="ARBA00001974"/>
    </source>
</evidence>
<comment type="subcellular location">
    <subcellularLocation>
        <location evidence="11">Cytoplasm</location>
    </subcellularLocation>
</comment>
<protein>
    <recommendedName>
        <fullName evidence="4 11">tRNA uridine 5-carboxymethylaminomethyl modification enzyme MnmG</fullName>
    </recommendedName>
    <alternativeName>
        <fullName evidence="10 11">Glucose-inhibited division protein A</fullName>
    </alternativeName>
</protein>
<evidence type="ECO:0000256" key="8">
    <source>
        <dbReference type="ARBA" id="ARBA00023027"/>
    </source>
</evidence>
<feature type="binding site" evidence="11">
    <location>
        <position position="127"/>
    </location>
    <ligand>
        <name>FAD</name>
        <dbReference type="ChEBI" id="CHEBI:57692"/>
    </ligand>
</feature>
<feature type="binding site" evidence="11">
    <location>
        <begin position="15"/>
        <end position="20"/>
    </location>
    <ligand>
        <name>FAD</name>
        <dbReference type="ChEBI" id="CHEBI:57692"/>
    </ligand>
</feature>
<dbReference type="PROSITE" id="PS01280">
    <property type="entry name" value="GIDA_1"/>
    <property type="match status" value="1"/>
</dbReference>
<dbReference type="InterPro" id="IPR026904">
    <property type="entry name" value="MnmG_C"/>
</dbReference>
<feature type="binding site" evidence="11">
    <location>
        <position position="186"/>
    </location>
    <ligand>
        <name>FAD</name>
        <dbReference type="ChEBI" id="CHEBI:57692"/>
    </ligand>
</feature>
<evidence type="ECO:0000256" key="10">
    <source>
        <dbReference type="ARBA" id="ARBA00031800"/>
    </source>
</evidence>
<dbReference type="EMBL" id="JBBHLI010000001">
    <property type="protein sequence ID" value="MEK9499776.1"/>
    <property type="molecule type" value="Genomic_DNA"/>
</dbReference>
<dbReference type="HAMAP" id="MF_00129">
    <property type="entry name" value="MnmG_GidA"/>
    <property type="match status" value="1"/>
</dbReference>
<dbReference type="InterPro" id="IPR036188">
    <property type="entry name" value="FAD/NAD-bd_sf"/>
</dbReference>
<name>A0ABU9E5G5_9BACT</name>
<dbReference type="RefSeq" id="WP_405286264.1">
    <property type="nucleotide sequence ID" value="NZ_JBBHLI010000001.1"/>
</dbReference>
<comment type="caution">
    <text evidence="13">The sequence shown here is derived from an EMBL/GenBank/DDBJ whole genome shotgun (WGS) entry which is preliminary data.</text>
</comment>
<evidence type="ECO:0000256" key="5">
    <source>
        <dbReference type="ARBA" id="ARBA00022630"/>
    </source>
</evidence>
<evidence type="ECO:0000259" key="12">
    <source>
        <dbReference type="SMART" id="SM01228"/>
    </source>
</evidence>
<evidence type="ECO:0000256" key="11">
    <source>
        <dbReference type="HAMAP-Rule" id="MF_00129"/>
    </source>
</evidence>
<dbReference type="InterPro" id="IPR040131">
    <property type="entry name" value="MnmG_N"/>
</dbReference>
<feature type="binding site" evidence="11">
    <location>
        <begin position="278"/>
        <end position="292"/>
    </location>
    <ligand>
        <name>NAD(+)</name>
        <dbReference type="ChEBI" id="CHEBI:57540"/>
    </ligand>
</feature>
<keyword evidence="11" id="KW-0963">Cytoplasm</keyword>
<keyword evidence="14" id="KW-1185">Reference proteome</keyword>
<evidence type="ECO:0000313" key="13">
    <source>
        <dbReference type="EMBL" id="MEK9499776.1"/>
    </source>
</evidence>
<evidence type="ECO:0000256" key="7">
    <source>
        <dbReference type="ARBA" id="ARBA00022827"/>
    </source>
</evidence>
<keyword evidence="7 11" id="KW-0274">FAD</keyword>
<dbReference type="InterPro" id="IPR004416">
    <property type="entry name" value="MnmG"/>
</dbReference>
<evidence type="ECO:0000256" key="9">
    <source>
        <dbReference type="ARBA" id="ARBA00025948"/>
    </source>
</evidence>
<dbReference type="Pfam" id="PF01134">
    <property type="entry name" value="GIDA"/>
    <property type="match status" value="1"/>
</dbReference>
<feature type="binding site" evidence="11">
    <location>
        <position position="375"/>
    </location>
    <ligand>
        <name>FAD</name>
        <dbReference type="ChEBI" id="CHEBI:57692"/>
    </ligand>
</feature>
<dbReference type="Gene3D" id="3.50.50.60">
    <property type="entry name" value="FAD/NAD(P)-binding domain"/>
    <property type="match status" value="2"/>
</dbReference>
<keyword evidence="5 11" id="KW-0285">Flavoprotein</keyword>
<comment type="cofactor">
    <cofactor evidence="1 11">
        <name>FAD</name>
        <dbReference type="ChEBI" id="CHEBI:57692"/>
    </cofactor>
</comment>
<dbReference type="NCBIfam" id="TIGR00136">
    <property type="entry name" value="mnmG_gidA"/>
    <property type="match status" value="1"/>
</dbReference>
<proteinExistence type="inferred from homology"/>
<dbReference type="Pfam" id="PF21680">
    <property type="entry name" value="GIDA_C_1st"/>
    <property type="match status" value="1"/>
</dbReference>
<accession>A0ABU9E5G5</accession>
<reference evidence="13 14" key="1">
    <citation type="submission" date="2024-02" db="EMBL/GenBank/DDBJ databases">
        <title>A novel Gemmatimonadota bacterium.</title>
        <authorList>
            <person name="Du Z.-J."/>
            <person name="Ye Y.-Q."/>
        </authorList>
    </citation>
    <scope>NUCLEOTIDE SEQUENCE [LARGE SCALE GENOMIC DNA]</scope>
    <source>
        <strain evidence="13 14">DH-20</strain>
    </source>
</reference>
<sequence length="640" mass="69471">MNGRVDRAVDVIVIGGGHAGSEAAAAAARLGARTLLITPDLDRIGQMSCNPAIGGIAKGVVAREVDALGGVMGRATDATRIHYRMLNRRRGPAVWGPRAQCDRGLYPRAVRRCLEEVPGLEFLQDRVDGLLLGGADGRTAQGVVTRGGERIGAASVVVTAGTFLRGRIHRGPGAGMSAGRAGEPPSIELAECLEGLGFEMGRFKTGTPPRLDGRSVDLASLEIQHGDPEDYRFAAYTRERVPEQRPCWITWTGAELQRVVERNLARSALYGGEIAGKGPRYCPSIEDKVVRFPDAPRHQVFLEPEGLDTHELYVNGLSTSLPGDVQEEFVRTVPGLEQARITRLGYAIEYDYFPPHQLRHTLAVRAMAGLYFAGQINGTTGYEEAAAQGIVAGANAALAALGRPAWTLERDEAYIGVLIDDLVTRGVDEPYRLFTSRSEFRLLLRQDNAVARLGPMARDMGLLTPQQGAALERELEAQSTIRQWFTGTRLREREVREVVAELDGGWSGGSITGSELLQRPGVTAEAIVGVVGGAGPGVVDSEAFRSVEVELKYAGYVSRERERAEVLRSRARFRLPDDLEYPALVSMSAEAREKLARIRPETLAQAGRVPGVSQADLQNLVMEVRRLRGQNRASTRGRTT</sequence>